<keyword evidence="2" id="KW-1185">Reference proteome</keyword>
<organism evidence="1 2">
    <name type="scientific">Laspinema palackyanum D2a</name>
    <dbReference type="NCBI Taxonomy" id="2953684"/>
    <lineage>
        <taxon>Bacteria</taxon>
        <taxon>Bacillati</taxon>
        <taxon>Cyanobacteriota</taxon>
        <taxon>Cyanophyceae</taxon>
        <taxon>Oscillatoriophycideae</taxon>
        <taxon>Oscillatoriales</taxon>
        <taxon>Laspinemataceae</taxon>
        <taxon>Laspinema</taxon>
        <taxon>Laspinema palackyanum</taxon>
    </lineage>
</organism>
<dbReference type="RefSeq" id="WP_368006453.1">
    <property type="nucleotide sequence ID" value="NZ_JAMXFF010000014.1"/>
</dbReference>
<accession>A0ABT2MQM9</accession>
<evidence type="ECO:0000313" key="1">
    <source>
        <dbReference type="EMBL" id="MCT7966827.1"/>
    </source>
</evidence>
<sequence length="75" mass="8021">MPKQQFNLNLSSSLMNAMSHKAKADGISVEDLALSAISEYVGYTPLAPKAALDKRLVVMETRIAKLEASLGESVA</sequence>
<evidence type="ECO:0000313" key="2">
    <source>
        <dbReference type="Proteomes" id="UP001525890"/>
    </source>
</evidence>
<reference evidence="1 2" key="1">
    <citation type="journal article" date="2022" name="Front. Microbiol.">
        <title>High genomic differentiation and limited gene flow indicate recent cryptic speciation within the genus Laspinema (cyanobacteria).</title>
        <authorList>
            <person name="Stanojkovic A."/>
            <person name="Skoupy S."/>
            <person name="Skaloud P."/>
            <person name="Dvorak P."/>
        </authorList>
    </citation>
    <scope>NUCLEOTIDE SEQUENCE [LARGE SCALE GENOMIC DNA]</scope>
    <source>
        <strain evidence="1 2">D2a</strain>
    </source>
</reference>
<comment type="caution">
    <text evidence="1">The sequence shown here is derived from an EMBL/GenBank/DDBJ whole genome shotgun (WGS) entry which is preliminary data.</text>
</comment>
<dbReference type="Proteomes" id="UP001525890">
    <property type="component" value="Unassembled WGS sequence"/>
</dbReference>
<dbReference type="EMBL" id="JAMXFF010000014">
    <property type="protein sequence ID" value="MCT7966827.1"/>
    <property type="molecule type" value="Genomic_DNA"/>
</dbReference>
<gene>
    <name evidence="1" type="ORF">NG799_10825</name>
</gene>
<protein>
    <submittedName>
        <fullName evidence="1">Uncharacterized protein</fullName>
    </submittedName>
</protein>
<proteinExistence type="predicted"/>
<name>A0ABT2MQM9_9CYAN</name>